<keyword evidence="2" id="KW-1185">Reference proteome</keyword>
<dbReference type="AlphaFoldDB" id="L9X140"/>
<reference evidence="1 2" key="1">
    <citation type="journal article" date="2014" name="PLoS Genet.">
        <title>Phylogenetically driven sequencing of extremely halophilic archaea reveals strategies for static and dynamic osmo-response.</title>
        <authorList>
            <person name="Becker E.A."/>
            <person name="Seitzer P.M."/>
            <person name="Tritt A."/>
            <person name="Larsen D."/>
            <person name="Krusor M."/>
            <person name="Yao A.I."/>
            <person name="Wu D."/>
            <person name="Madern D."/>
            <person name="Eisen J.A."/>
            <person name="Darling A.E."/>
            <person name="Facciotti M.T."/>
        </authorList>
    </citation>
    <scope>NUCLEOTIDE SEQUENCE [LARGE SCALE GENOMIC DNA]</scope>
    <source>
        <strain evidence="1 2">DSM 10524</strain>
    </source>
</reference>
<gene>
    <name evidence="1" type="ORF">C491_16492</name>
</gene>
<sequence>MYKRQDEGDPRLLERLRAVVEHADHARALEDVDQHAVVAALEKPVGDARNEVVFVVRQRQQDRVDLVAVIDDVLDGVVAGTGLFGRDHPPVLAVLFDPLTVRGGRAAVRRDVAGIAVDVALRRRQQFVDVEAVEVDRGAVAIAGRDRRESLLVLAHFERSSSDTAGAEYRKRRFLHECVLVGSLVVSRRSVPRP</sequence>
<name>L9X140_9EURY</name>
<evidence type="ECO:0000313" key="1">
    <source>
        <dbReference type="EMBL" id="ELY55332.1"/>
    </source>
</evidence>
<dbReference type="Proteomes" id="UP000011688">
    <property type="component" value="Unassembled WGS sequence"/>
</dbReference>
<accession>L9X140</accession>
<protein>
    <submittedName>
        <fullName evidence="1">Uncharacterized protein</fullName>
    </submittedName>
</protein>
<proteinExistence type="predicted"/>
<comment type="caution">
    <text evidence="1">The sequence shown here is derived from an EMBL/GenBank/DDBJ whole genome shotgun (WGS) entry which is preliminary data.</text>
</comment>
<organism evidence="1 2">
    <name type="scientific">Natronococcus amylolyticus DSM 10524</name>
    <dbReference type="NCBI Taxonomy" id="1227497"/>
    <lineage>
        <taxon>Archaea</taxon>
        <taxon>Methanobacteriati</taxon>
        <taxon>Methanobacteriota</taxon>
        <taxon>Stenosarchaea group</taxon>
        <taxon>Halobacteria</taxon>
        <taxon>Halobacteriales</taxon>
        <taxon>Natrialbaceae</taxon>
        <taxon>Natronococcus</taxon>
    </lineage>
</organism>
<dbReference type="STRING" id="1227497.C491_16492"/>
<evidence type="ECO:0000313" key="2">
    <source>
        <dbReference type="Proteomes" id="UP000011688"/>
    </source>
</evidence>
<dbReference type="EMBL" id="AOIB01000031">
    <property type="protein sequence ID" value="ELY55332.1"/>
    <property type="molecule type" value="Genomic_DNA"/>
</dbReference>